<dbReference type="SUPFAM" id="SSF46785">
    <property type="entry name" value="Winged helix' DNA-binding domain"/>
    <property type="match status" value="1"/>
</dbReference>
<comment type="caution">
    <text evidence="5">The sequence shown here is derived from an EMBL/GenBank/DDBJ whole genome shotgun (WGS) entry which is preliminary data.</text>
</comment>
<dbReference type="EMBL" id="CAOF01000041">
    <property type="protein sequence ID" value="CCO45046.1"/>
    <property type="molecule type" value="Genomic_DNA"/>
</dbReference>
<dbReference type="SUPFAM" id="SSF48008">
    <property type="entry name" value="GntR ligand-binding domain-like"/>
    <property type="match status" value="1"/>
</dbReference>
<keyword evidence="3" id="KW-0804">Transcription</keyword>
<reference evidence="5 6" key="1">
    <citation type="journal article" date="2013" name="ISME J.">
        <title>Comparative genomics of pathogenic lineages of Vibrio nigripulchritudo identifies virulence-associated traits.</title>
        <authorList>
            <person name="Goudenege D."/>
            <person name="Labreuche Y."/>
            <person name="Krin E."/>
            <person name="Ansquer D."/>
            <person name="Mangenot S."/>
            <person name="Calteau A."/>
            <person name="Medigue C."/>
            <person name="Mazel D."/>
            <person name="Polz M.F."/>
            <person name="Le Roux F."/>
        </authorList>
    </citation>
    <scope>NUCLEOTIDE SEQUENCE [LARGE SCALE GENOMIC DNA]</scope>
    <source>
        <strain evidence="5 6">SOn1</strain>
    </source>
</reference>
<dbReference type="PANTHER" id="PTHR43537">
    <property type="entry name" value="TRANSCRIPTIONAL REGULATOR, GNTR FAMILY"/>
    <property type="match status" value="1"/>
</dbReference>
<dbReference type="SMART" id="SM00345">
    <property type="entry name" value="HTH_GNTR"/>
    <property type="match status" value="1"/>
</dbReference>
<dbReference type="InterPro" id="IPR000524">
    <property type="entry name" value="Tscrpt_reg_HTH_GntR"/>
</dbReference>
<dbReference type="PANTHER" id="PTHR43537:SF5">
    <property type="entry name" value="UXU OPERON TRANSCRIPTIONAL REGULATOR"/>
    <property type="match status" value="1"/>
</dbReference>
<evidence type="ECO:0000256" key="1">
    <source>
        <dbReference type="ARBA" id="ARBA00023015"/>
    </source>
</evidence>
<protein>
    <submittedName>
        <fullName evidence="5">Transcriptional regulator, GntR family</fullName>
    </submittedName>
</protein>
<evidence type="ECO:0000256" key="2">
    <source>
        <dbReference type="ARBA" id="ARBA00023125"/>
    </source>
</evidence>
<dbReference type="InterPro" id="IPR036390">
    <property type="entry name" value="WH_DNA-bd_sf"/>
</dbReference>
<sequence length="265" mass="30163">MSRATTPFTSNNLNQENTAKLRRPYRAAEAIKQWIVEHGLQPGDPLPQEHVLIEMFKMSKGTIRETMRILEVQGLIRTRTGPKGGAFVNAVSEPLASNLLSNYFYFQNLSLSDIYQLRRTLEPELAASLAGKLSETDLDRLENIINKYAEPAKTLEEERDHHVDSLQFHIALAELADNPLLGFVIRFMSRMLTDMTVTRELYNPPNIELWEKGTAYQLKLIEALKSGDAQAAREIMAEHMVMAQERMEDQEVELSKRFLPPVGHA</sequence>
<proteinExistence type="predicted"/>
<evidence type="ECO:0000313" key="6">
    <source>
        <dbReference type="Proteomes" id="UP000018211"/>
    </source>
</evidence>
<dbReference type="SMART" id="SM00895">
    <property type="entry name" value="FCD"/>
    <property type="match status" value="1"/>
</dbReference>
<dbReference type="CDD" id="cd07377">
    <property type="entry name" value="WHTH_GntR"/>
    <property type="match status" value="1"/>
</dbReference>
<dbReference type="InterPro" id="IPR008920">
    <property type="entry name" value="TF_FadR/GntR_C"/>
</dbReference>
<keyword evidence="1" id="KW-0805">Transcription regulation</keyword>
<keyword evidence="2" id="KW-0238">DNA-binding</keyword>
<dbReference type="GO" id="GO:0003700">
    <property type="term" value="F:DNA-binding transcription factor activity"/>
    <property type="evidence" value="ECO:0007669"/>
    <property type="project" value="InterPro"/>
</dbReference>
<dbReference type="Proteomes" id="UP000018211">
    <property type="component" value="Unassembled WGS sequence"/>
</dbReference>
<feature type="domain" description="HTH gntR-type" evidence="4">
    <location>
        <begin position="21"/>
        <end position="91"/>
    </location>
</feature>
<dbReference type="InterPro" id="IPR036388">
    <property type="entry name" value="WH-like_DNA-bd_sf"/>
</dbReference>
<dbReference type="RefSeq" id="WP_022610672.1">
    <property type="nucleotide sequence ID" value="NZ_LK391965.1"/>
</dbReference>
<dbReference type="Pfam" id="PF00392">
    <property type="entry name" value="GntR"/>
    <property type="match status" value="1"/>
</dbReference>
<organism evidence="5 6">
    <name type="scientific">Vibrio nigripulchritudo SOn1</name>
    <dbReference type="NCBI Taxonomy" id="1238450"/>
    <lineage>
        <taxon>Bacteria</taxon>
        <taxon>Pseudomonadati</taxon>
        <taxon>Pseudomonadota</taxon>
        <taxon>Gammaproteobacteria</taxon>
        <taxon>Vibrionales</taxon>
        <taxon>Vibrionaceae</taxon>
        <taxon>Vibrio</taxon>
    </lineage>
</organism>
<dbReference type="AlphaFoldDB" id="A0AAV2VKM5"/>
<evidence type="ECO:0000256" key="3">
    <source>
        <dbReference type="ARBA" id="ARBA00023163"/>
    </source>
</evidence>
<dbReference type="Gene3D" id="1.10.10.10">
    <property type="entry name" value="Winged helix-like DNA-binding domain superfamily/Winged helix DNA-binding domain"/>
    <property type="match status" value="1"/>
</dbReference>
<dbReference type="Gene3D" id="1.20.120.530">
    <property type="entry name" value="GntR ligand-binding domain-like"/>
    <property type="match status" value="1"/>
</dbReference>
<dbReference type="PROSITE" id="PS50949">
    <property type="entry name" value="HTH_GNTR"/>
    <property type="match status" value="1"/>
</dbReference>
<dbReference type="Pfam" id="PF07729">
    <property type="entry name" value="FCD"/>
    <property type="match status" value="1"/>
</dbReference>
<dbReference type="GO" id="GO:0003677">
    <property type="term" value="F:DNA binding"/>
    <property type="evidence" value="ECO:0007669"/>
    <property type="project" value="UniProtKB-KW"/>
</dbReference>
<evidence type="ECO:0000313" key="5">
    <source>
        <dbReference type="EMBL" id="CCO45046.1"/>
    </source>
</evidence>
<evidence type="ECO:0000259" key="4">
    <source>
        <dbReference type="PROSITE" id="PS50949"/>
    </source>
</evidence>
<gene>
    <name evidence="5" type="ORF">VIBNISOn1_1350010</name>
</gene>
<accession>A0AAV2VKM5</accession>
<name>A0AAV2VKM5_9VIBR</name>
<dbReference type="InterPro" id="IPR011711">
    <property type="entry name" value="GntR_C"/>
</dbReference>